<evidence type="ECO:0000313" key="1">
    <source>
        <dbReference type="EMBL" id="MDW2635360.1"/>
    </source>
</evidence>
<dbReference type="RefSeq" id="WP_250152924.1">
    <property type="nucleotide sequence ID" value="NZ_JAFHQF010000001.1"/>
</dbReference>
<proteinExistence type="predicted"/>
<accession>A0ABD5H1X1</accession>
<comment type="caution">
    <text evidence="1">The sequence shown here is derived from an EMBL/GenBank/DDBJ whole genome shotgun (WGS) entry which is preliminary data.</text>
</comment>
<reference evidence="1 2" key="1">
    <citation type="submission" date="2023-10" db="EMBL/GenBank/DDBJ databases">
        <title>Fecal carriage and genetic characteristics of carbapenem-resistant Enterobacterales among healthy adults from four provinces of China.</title>
        <authorList>
            <person name="Li Y."/>
            <person name="Zhang R."/>
        </authorList>
    </citation>
    <scope>NUCLEOTIDE SEQUENCE [LARGE SCALE GENOMIC DNA]</scope>
    <source>
        <strain evidence="1 2">HN-71</strain>
    </source>
</reference>
<dbReference type="AlphaFoldDB" id="A0ABD5H1X1"/>
<evidence type="ECO:0008006" key="3">
    <source>
        <dbReference type="Google" id="ProtNLM"/>
    </source>
</evidence>
<name>A0ABD5H1X1_9ENTR</name>
<dbReference type="Proteomes" id="UP001269984">
    <property type="component" value="Unassembled WGS sequence"/>
</dbReference>
<sequence>MNYFKRTIVIMLTIAPLYGCGDNTDQTLSPPDNAQRVRVSFRMPEGITLMPMQILYRSEKCMDKSYNSSFESYPVQGYNGFTQPFVRQGMGGLWQISIAIDGGGPCQWQLNSLRVSFRIADNIPLVKGKEVIETSYIFDFGNYGLSDGYGTGRAKEVSGDLDLKTDYFPEVFISHLFNQTTLNLFGGNTGPEKWRRRFRLRNTQNILIEPVIHFDKVVILTPPDAPGKLTATYPDGSSEKIPHIYPSYEKLLSMK</sequence>
<protein>
    <recommendedName>
        <fullName evidence="3">Lipoprotein</fullName>
    </recommendedName>
</protein>
<organism evidence="1 2">
    <name type="scientific">Citrobacter portucalensis</name>
    <dbReference type="NCBI Taxonomy" id="1639133"/>
    <lineage>
        <taxon>Bacteria</taxon>
        <taxon>Pseudomonadati</taxon>
        <taxon>Pseudomonadota</taxon>
        <taxon>Gammaproteobacteria</taxon>
        <taxon>Enterobacterales</taxon>
        <taxon>Enterobacteriaceae</taxon>
        <taxon>Citrobacter</taxon>
        <taxon>Citrobacter freundii complex</taxon>
    </lineage>
</organism>
<dbReference type="EMBL" id="JAWPAZ010000006">
    <property type="protein sequence ID" value="MDW2635360.1"/>
    <property type="molecule type" value="Genomic_DNA"/>
</dbReference>
<gene>
    <name evidence="1" type="ORF">RYZ90_16055</name>
</gene>
<evidence type="ECO:0000313" key="2">
    <source>
        <dbReference type="Proteomes" id="UP001269984"/>
    </source>
</evidence>